<comment type="caution">
    <text evidence="1">The sequence shown here is derived from an EMBL/GenBank/DDBJ whole genome shotgun (WGS) entry which is preliminary data.</text>
</comment>
<dbReference type="RefSeq" id="WP_397673910.1">
    <property type="nucleotide sequence ID" value="NZ_JBIRGH010000012.1"/>
</dbReference>
<dbReference type="EMBL" id="JBIRGH010000012">
    <property type="protein sequence ID" value="MFH8586840.1"/>
    <property type="molecule type" value="Genomic_DNA"/>
</dbReference>
<evidence type="ECO:0000313" key="2">
    <source>
        <dbReference type="Proteomes" id="UP001610990"/>
    </source>
</evidence>
<name>A0ABW7RKJ6_9ACTN</name>
<reference evidence="1 2" key="1">
    <citation type="submission" date="2024-10" db="EMBL/GenBank/DDBJ databases">
        <title>The Natural Products Discovery Center: Release of the First 8490 Sequenced Strains for Exploring Actinobacteria Biosynthetic Diversity.</title>
        <authorList>
            <person name="Kalkreuter E."/>
            <person name="Kautsar S.A."/>
            <person name="Yang D."/>
            <person name="Bader C.D."/>
            <person name="Teijaro C.N."/>
            <person name="Fluegel L."/>
            <person name="Davis C.M."/>
            <person name="Simpson J.R."/>
            <person name="Lauterbach L."/>
            <person name="Steele A.D."/>
            <person name="Gui C."/>
            <person name="Meng S."/>
            <person name="Li G."/>
            <person name="Viehrig K."/>
            <person name="Ye F."/>
            <person name="Su P."/>
            <person name="Kiefer A.F."/>
            <person name="Nichols A."/>
            <person name="Cepeda A.J."/>
            <person name="Yan W."/>
            <person name="Fan B."/>
            <person name="Jiang Y."/>
            <person name="Adhikari A."/>
            <person name="Zheng C.-J."/>
            <person name="Schuster L."/>
            <person name="Cowan T.M."/>
            <person name="Smanski M.J."/>
            <person name="Chevrette M.G."/>
            <person name="De Carvalho L.P.S."/>
            <person name="Shen B."/>
        </authorList>
    </citation>
    <scope>NUCLEOTIDE SEQUENCE [LARGE SCALE GENOMIC DNA]</scope>
    <source>
        <strain evidence="1 2">NPDC018013</strain>
    </source>
</reference>
<accession>A0ABW7RKJ6</accession>
<gene>
    <name evidence="1" type="ORF">ACH4GP_20970</name>
</gene>
<evidence type="ECO:0000313" key="1">
    <source>
        <dbReference type="EMBL" id="MFH8586840.1"/>
    </source>
</evidence>
<organism evidence="1 2">
    <name type="scientific">Streptomyces celluloflavus</name>
    <dbReference type="NCBI Taxonomy" id="58344"/>
    <lineage>
        <taxon>Bacteria</taxon>
        <taxon>Bacillati</taxon>
        <taxon>Actinomycetota</taxon>
        <taxon>Actinomycetes</taxon>
        <taxon>Kitasatosporales</taxon>
        <taxon>Streptomycetaceae</taxon>
        <taxon>Streptomyces</taxon>
    </lineage>
</organism>
<proteinExistence type="predicted"/>
<evidence type="ECO:0008006" key="3">
    <source>
        <dbReference type="Google" id="ProtNLM"/>
    </source>
</evidence>
<protein>
    <recommendedName>
        <fullName evidence="3">WXG100 family type VII secretion target</fullName>
    </recommendedName>
</protein>
<sequence length="403" mass="43228">MSGFKAPPQDDFHAYAGLTAKQSDHLSKLSRWSSTQCAHTDGLDGLLLLLREVVPETSHFFSGKLDQCGRGMGVIEDKIHRTSADYAKADHQAMADLHAIYPGALSHFPDIGAVPGSSRAGNFTDEDVTLKEPAGAEADTEKNIHHQLLLLGRNSELRGADKVFMFCTGQSLVELLVKPIVGNYGRLRYLHDAYDALGDGTYTVAGTLRKGSWALGSEWQGDTATAFDSYLFRWTMGIGGVGDAAKMTAKAYQVGYDAIVVLVQSALREINNLINNEIKQLAEQAGEMLAGDAAIEAAGLGPEDPLADIGAGIYSAYKLYKIYKIVRRIVTVVTVIEKIYEGIAKAVQTIASEAEKVTAALESPMPSVGSLIDDVEQRGFTFEKGGGWSPTLGAARIGMLPSA</sequence>
<keyword evidence="2" id="KW-1185">Reference proteome</keyword>
<dbReference type="Proteomes" id="UP001610990">
    <property type="component" value="Unassembled WGS sequence"/>
</dbReference>